<dbReference type="Gene3D" id="3.40.50.1000">
    <property type="entry name" value="HAD superfamily/HAD-like"/>
    <property type="match status" value="1"/>
</dbReference>
<dbReference type="InterPro" id="IPR036412">
    <property type="entry name" value="HAD-like_sf"/>
</dbReference>
<dbReference type="CDD" id="cd02603">
    <property type="entry name" value="HAD_sEH-N_like"/>
    <property type="match status" value="1"/>
</dbReference>
<dbReference type="Pfam" id="PF00702">
    <property type="entry name" value="Hydrolase"/>
    <property type="match status" value="1"/>
</dbReference>
<dbReference type="PANTHER" id="PTHR47829">
    <property type="entry name" value="HYDROLASE, PUTATIVE (AFU_ORTHOLOGUE AFUA_1G12880)-RELATED"/>
    <property type="match status" value="1"/>
</dbReference>
<name>A0A543NLP3_9ACTN</name>
<accession>A0A543NLP3</accession>
<reference evidence="1 2" key="1">
    <citation type="submission" date="2019-06" db="EMBL/GenBank/DDBJ databases">
        <title>Sequencing the genomes of 1000 actinobacteria strains.</title>
        <authorList>
            <person name="Klenk H.-P."/>
        </authorList>
    </citation>
    <scope>NUCLEOTIDE SEQUENCE [LARGE SCALE GENOMIC DNA]</scope>
    <source>
        <strain evidence="1 2">DSM 45015</strain>
    </source>
</reference>
<evidence type="ECO:0000313" key="1">
    <source>
        <dbReference type="EMBL" id="TQN32751.1"/>
    </source>
</evidence>
<dbReference type="SUPFAM" id="SSF56784">
    <property type="entry name" value="HAD-like"/>
    <property type="match status" value="1"/>
</dbReference>
<sequence>MPTTHRGIITDWGGVLTAPLRETINAWIAADRIDYERYRAVMRSWVDGAYANDGNLPDNPIHALERGELTPAEFERELAAQLRLVDGGPVPADGLIQRMFSGFLPIEEMYATLRQARGHGIVTGLLSNSWGNGYPRERFRETFDAVVISGEVGMRKPEPGIFHRVLDITGLDAAECVFIDDIEHNVQAARDLGMTGILHRDPRRTRAEVQRLCGIAPEGAV</sequence>
<evidence type="ECO:0000313" key="2">
    <source>
        <dbReference type="Proteomes" id="UP000317422"/>
    </source>
</evidence>
<proteinExistence type="predicted"/>
<dbReference type="OrthoDB" id="9795007at2"/>
<dbReference type="Gene3D" id="1.10.150.240">
    <property type="entry name" value="Putative phosphatase, domain 2"/>
    <property type="match status" value="1"/>
</dbReference>
<protein>
    <submittedName>
        <fullName evidence="1">Putative hydrolase of the HAD superfamily</fullName>
    </submittedName>
</protein>
<dbReference type="GO" id="GO:0016787">
    <property type="term" value="F:hydrolase activity"/>
    <property type="evidence" value="ECO:0007669"/>
    <property type="project" value="UniProtKB-KW"/>
</dbReference>
<dbReference type="InterPro" id="IPR023198">
    <property type="entry name" value="PGP-like_dom2"/>
</dbReference>
<gene>
    <name evidence="1" type="ORF">FHX37_2733</name>
</gene>
<keyword evidence="1" id="KW-0378">Hydrolase</keyword>
<dbReference type="InterPro" id="IPR006439">
    <property type="entry name" value="HAD-SF_hydro_IA"/>
</dbReference>
<dbReference type="PRINTS" id="PR00413">
    <property type="entry name" value="HADHALOGNASE"/>
</dbReference>
<comment type="caution">
    <text evidence="1">The sequence shown here is derived from an EMBL/GenBank/DDBJ whole genome shotgun (WGS) entry which is preliminary data.</text>
</comment>
<dbReference type="EMBL" id="VFQC01000001">
    <property type="protein sequence ID" value="TQN32751.1"/>
    <property type="molecule type" value="Genomic_DNA"/>
</dbReference>
<dbReference type="Proteomes" id="UP000317422">
    <property type="component" value="Unassembled WGS sequence"/>
</dbReference>
<dbReference type="InterPro" id="IPR023214">
    <property type="entry name" value="HAD_sf"/>
</dbReference>
<dbReference type="RefSeq" id="WP_141924208.1">
    <property type="nucleotide sequence ID" value="NZ_VFQC01000001.1"/>
</dbReference>
<dbReference type="NCBIfam" id="TIGR01549">
    <property type="entry name" value="HAD-SF-IA-v1"/>
    <property type="match status" value="1"/>
</dbReference>
<dbReference type="InterPro" id="IPR052898">
    <property type="entry name" value="ACAD10-like"/>
</dbReference>
<dbReference type="AlphaFoldDB" id="A0A543NLP3"/>
<keyword evidence="2" id="KW-1185">Reference proteome</keyword>
<organism evidence="1 2">
    <name type="scientific">Haloactinospora alba</name>
    <dbReference type="NCBI Taxonomy" id="405555"/>
    <lineage>
        <taxon>Bacteria</taxon>
        <taxon>Bacillati</taxon>
        <taxon>Actinomycetota</taxon>
        <taxon>Actinomycetes</taxon>
        <taxon>Streptosporangiales</taxon>
        <taxon>Nocardiopsidaceae</taxon>
        <taxon>Haloactinospora</taxon>
    </lineage>
</organism>
<dbReference type="NCBIfam" id="TIGR01509">
    <property type="entry name" value="HAD-SF-IA-v3"/>
    <property type="match status" value="1"/>
</dbReference>
<dbReference type="PANTHER" id="PTHR47829:SF1">
    <property type="entry name" value="HAD FAMILY PHOSPHATASE"/>
    <property type="match status" value="1"/>
</dbReference>